<dbReference type="CDD" id="cd03416">
    <property type="entry name" value="CbiX_SirB_N"/>
    <property type="match status" value="2"/>
</dbReference>
<gene>
    <name evidence="3" type="ORF">Cflav_PD1960</name>
</gene>
<organism evidence="3 4">
    <name type="scientific">Pedosphaera parvula (strain Ellin514)</name>
    <dbReference type="NCBI Taxonomy" id="320771"/>
    <lineage>
        <taxon>Bacteria</taxon>
        <taxon>Pseudomonadati</taxon>
        <taxon>Verrucomicrobiota</taxon>
        <taxon>Pedosphaerae</taxon>
        <taxon>Pedosphaerales</taxon>
        <taxon>Pedosphaeraceae</taxon>
        <taxon>Pedosphaera</taxon>
    </lineage>
</organism>
<dbReference type="RefSeq" id="WP_007417180.1">
    <property type="nucleotide sequence ID" value="NZ_ABOX02000037.1"/>
</dbReference>
<keyword evidence="2" id="KW-0456">Lyase</keyword>
<dbReference type="Gene3D" id="3.40.50.1400">
    <property type="match status" value="2"/>
</dbReference>
<proteinExistence type="predicted"/>
<sequence length="283" mass="32122">MSKADFSDAALVLVGHGSTLNAESSAPTYQHADEIRRRHLFGQVVECFWKLEPGIAGVLRGVFAPRVFIVPLFISEGYFTEQVVPRELGFCSNDQKDFPRIQKRGNQTLYYCGPVGTHESMTEVLLARAREIVEKFPFPRLPKPKDTALFIAGHGTGNNENSRKAIERQVEIIQKRNLYAEVYPLFMEEEPRVGDCYKMASVKNIVMVPFFISDGLHSYEDIPEMLGEPKQVVQERLKSGQPTWRNPTERQGKLLWYSPSIGNEPHIADVILERVQEISLKAD</sequence>
<accession>B9XMZ1</accession>
<evidence type="ECO:0000256" key="1">
    <source>
        <dbReference type="ARBA" id="ARBA00022723"/>
    </source>
</evidence>
<dbReference type="InterPro" id="IPR050963">
    <property type="entry name" value="Sirohydro_Cobaltochel/CbiX"/>
</dbReference>
<dbReference type="Pfam" id="PF01903">
    <property type="entry name" value="CbiX"/>
    <property type="match status" value="2"/>
</dbReference>
<dbReference type="STRING" id="320771.Cflav_PD1960"/>
<name>B9XMZ1_PEDPL</name>
<dbReference type="InterPro" id="IPR002762">
    <property type="entry name" value="CbiX-like"/>
</dbReference>
<dbReference type="Proteomes" id="UP000003688">
    <property type="component" value="Unassembled WGS sequence"/>
</dbReference>
<dbReference type="PANTHER" id="PTHR33542:SF3">
    <property type="entry name" value="SIROHYDROCHLORIN FERROCHELATASE, CHLOROPLASTIC"/>
    <property type="match status" value="1"/>
</dbReference>
<dbReference type="AlphaFoldDB" id="B9XMZ1"/>
<protein>
    <submittedName>
        <fullName evidence="3">Cobalamin (Vitamin B12) biosynthesis CbiX protein</fullName>
    </submittedName>
</protein>
<keyword evidence="4" id="KW-1185">Reference proteome</keyword>
<evidence type="ECO:0000256" key="2">
    <source>
        <dbReference type="ARBA" id="ARBA00023239"/>
    </source>
</evidence>
<evidence type="ECO:0000313" key="3">
    <source>
        <dbReference type="EMBL" id="EEF58787.1"/>
    </source>
</evidence>
<keyword evidence="1" id="KW-0479">Metal-binding</keyword>
<dbReference type="PANTHER" id="PTHR33542">
    <property type="entry name" value="SIROHYDROCHLORIN FERROCHELATASE, CHLOROPLASTIC"/>
    <property type="match status" value="1"/>
</dbReference>
<dbReference type="GO" id="GO:0016829">
    <property type="term" value="F:lyase activity"/>
    <property type="evidence" value="ECO:0007669"/>
    <property type="project" value="UniProtKB-KW"/>
</dbReference>
<dbReference type="EMBL" id="ABOX02000037">
    <property type="protein sequence ID" value="EEF58787.1"/>
    <property type="molecule type" value="Genomic_DNA"/>
</dbReference>
<reference evidence="3 4" key="1">
    <citation type="journal article" date="2011" name="J. Bacteriol.">
        <title>Genome sequence of 'Pedosphaera parvula' Ellin514, an aerobic Verrucomicrobial isolate from pasture soil.</title>
        <authorList>
            <person name="Kant R."/>
            <person name="van Passel M.W."/>
            <person name="Sangwan P."/>
            <person name="Palva A."/>
            <person name="Lucas S."/>
            <person name="Copeland A."/>
            <person name="Lapidus A."/>
            <person name="Glavina Del Rio T."/>
            <person name="Dalin E."/>
            <person name="Tice H."/>
            <person name="Bruce D."/>
            <person name="Goodwin L."/>
            <person name="Pitluck S."/>
            <person name="Chertkov O."/>
            <person name="Larimer F.W."/>
            <person name="Land M.L."/>
            <person name="Hauser L."/>
            <person name="Brettin T.S."/>
            <person name="Detter J.C."/>
            <person name="Han S."/>
            <person name="de Vos W.M."/>
            <person name="Janssen P.H."/>
            <person name="Smidt H."/>
        </authorList>
    </citation>
    <scope>NUCLEOTIDE SEQUENCE [LARGE SCALE GENOMIC DNA]</scope>
    <source>
        <strain evidence="3 4">Ellin514</strain>
    </source>
</reference>
<dbReference type="SUPFAM" id="SSF53800">
    <property type="entry name" value="Chelatase"/>
    <property type="match status" value="1"/>
</dbReference>
<evidence type="ECO:0000313" key="4">
    <source>
        <dbReference type="Proteomes" id="UP000003688"/>
    </source>
</evidence>
<comment type="caution">
    <text evidence="3">The sequence shown here is derived from an EMBL/GenBank/DDBJ whole genome shotgun (WGS) entry which is preliminary data.</text>
</comment>
<dbReference type="OrthoDB" id="1489951at2"/>
<dbReference type="GO" id="GO:0046872">
    <property type="term" value="F:metal ion binding"/>
    <property type="evidence" value="ECO:0007669"/>
    <property type="project" value="UniProtKB-KW"/>
</dbReference>